<accession>A0A7G5IGT8</accession>
<gene>
    <name evidence="2" type="ORF">H3309_14880</name>
</gene>
<dbReference type="EMBL" id="CP059851">
    <property type="protein sequence ID" value="QMW22580.1"/>
    <property type="molecule type" value="Genomic_DNA"/>
</dbReference>
<dbReference type="InterPro" id="IPR011944">
    <property type="entry name" value="Steroid_delta5-4_isomerase"/>
</dbReference>
<dbReference type="Pfam" id="PF13577">
    <property type="entry name" value="SnoaL_4"/>
    <property type="match status" value="1"/>
</dbReference>
<dbReference type="NCBIfam" id="TIGR02246">
    <property type="entry name" value="SgcJ/EcaC family oxidoreductase"/>
    <property type="match status" value="1"/>
</dbReference>
<sequence>MSRDAIRALNDAYADAVFRRDAAAWGALWTADAVWTLMGARIEGRHAIVAAWQGAMAQFGFVGFFVQLGAVTVDGDAADCVVYTHEVLAAADGSVRRPVGRYADRCVLTDEGWRFAARDFSLLWG</sequence>
<dbReference type="Proteomes" id="UP000515292">
    <property type="component" value="Chromosome"/>
</dbReference>
<reference evidence="2 3" key="1">
    <citation type="submission" date="2020-07" db="EMBL/GenBank/DDBJ databases">
        <title>Complete genome sequence for Sandaracinobacter sp. M6.</title>
        <authorList>
            <person name="Tang Y."/>
            <person name="Liu Q."/>
            <person name="Guo Z."/>
            <person name="Lei P."/>
            <person name="Huang B."/>
        </authorList>
    </citation>
    <scope>NUCLEOTIDE SEQUENCE [LARGE SCALE GENOMIC DNA]</scope>
    <source>
        <strain evidence="2 3">M6</strain>
    </source>
</reference>
<keyword evidence="3" id="KW-1185">Reference proteome</keyword>
<evidence type="ECO:0000259" key="1">
    <source>
        <dbReference type="Pfam" id="PF13577"/>
    </source>
</evidence>
<protein>
    <submittedName>
        <fullName evidence="2">Nuclear transport factor 2 family protein</fullName>
    </submittedName>
</protein>
<organism evidence="2 3">
    <name type="scientific">Sandaracinobacteroides saxicola</name>
    <dbReference type="NCBI Taxonomy" id="2759707"/>
    <lineage>
        <taxon>Bacteria</taxon>
        <taxon>Pseudomonadati</taxon>
        <taxon>Pseudomonadota</taxon>
        <taxon>Alphaproteobacteria</taxon>
        <taxon>Sphingomonadales</taxon>
        <taxon>Sphingosinicellaceae</taxon>
        <taxon>Sandaracinobacteroides</taxon>
    </lineage>
</organism>
<proteinExistence type="predicted"/>
<dbReference type="SUPFAM" id="SSF54427">
    <property type="entry name" value="NTF2-like"/>
    <property type="match status" value="1"/>
</dbReference>
<dbReference type="AlphaFoldDB" id="A0A7G5IGT8"/>
<dbReference type="Gene3D" id="3.10.450.50">
    <property type="match status" value="1"/>
</dbReference>
<evidence type="ECO:0000313" key="2">
    <source>
        <dbReference type="EMBL" id="QMW22580.1"/>
    </source>
</evidence>
<feature type="domain" description="SnoaL-like" evidence="1">
    <location>
        <begin position="2"/>
        <end position="118"/>
    </location>
</feature>
<dbReference type="InterPro" id="IPR037401">
    <property type="entry name" value="SnoaL-like"/>
</dbReference>
<evidence type="ECO:0000313" key="3">
    <source>
        <dbReference type="Proteomes" id="UP000515292"/>
    </source>
</evidence>
<dbReference type="RefSeq" id="WP_182295600.1">
    <property type="nucleotide sequence ID" value="NZ_CP059851.1"/>
</dbReference>
<dbReference type="KEGG" id="sand:H3309_14880"/>
<dbReference type="InterPro" id="IPR032710">
    <property type="entry name" value="NTF2-like_dom_sf"/>
</dbReference>
<name>A0A7G5IGT8_9SPHN</name>